<proteinExistence type="predicted"/>
<dbReference type="CDD" id="cd06577">
    <property type="entry name" value="PASTA_pknB"/>
    <property type="match status" value="1"/>
</dbReference>
<feature type="region of interest" description="Disordered" evidence="1">
    <location>
        <begin position="154"/>
        <end position="196"/>
    </location>
</feature>
<feature type="region of interest" description="Disordered" evidence="1">
    <location>
        <begin position="1"/>
        <end position="113"/>
    </location>
</feature>
<evidence type="ECO:0000256" key="1">
    <source>
        <dbReference type="SAM" id="MobiDB-lite"/>
    </source>
</evidence>
<feature type="compositionally biased region" description="Low complexity" evidence="1">
    <location>
        <begin position="156"/>
        <end position="196"/>
    </location>
</feature>
<feature type="domain" description="PASTA" evidence="3">
    <location>
        <begin position="194"/>
        <end position="259"/>
    </location>
</feature>
<keyword evidence="2" id="KW-0812">Transmembrane</keyword>
<feature type="compositionally biased region" description="Basic and acidic residues" evidence="1">
    <location>
        <begin position="46"/>
        <end position="60"/>
    </location>
</feature>
<dbReference type="RefSeq" id="WP_203732801.1">
    <property type="nucleotide sequence ID" value="NZ_BAAATX010000038.1"/>
</dbReference>
<accession>A0ABQ3Z629</accession>
<organism evidence="4 5">
    <name type="scientific">Paractinoplanes durhamensis</name>
    <dbReference type="NCBI Taxonomy" id="113563"/>
    <lineage>
        <taxon>Bacteria</taxon>
        <taxon>Bacillati</taxon>
        <taxon>Actinomycetota</taxon>
        <taxon>Actinomycetes</taxon>
        <taxon>Micromonosporales</taxon>
        <taxon>Micromonosporaceae</taxon>
        <taxon>Paractinoplanes</taxon>
    </lineage>
</organism>
<evidence type="ECO:0000256" key="2">
    <source>
        <dbReference type="SAM" id="Phobius"/>
    </source>
</evidence>
<dbReference type="PROSITE" id="PS51178">
    <property type="entry name" value="PASTA"/>
    <property type="match status" value="1"/>
</dbReference>
<dbReference type="Pfam" id="PF03793">
    <property type="entry name" value="PASTA"/>
    <property type="match status" value="1"/>
</dbReference>
<evidence type="ECO:0000259" key="3">
    <source>
        <dbReference type="PROSITE" id="PS51178"/>
    </source>
</evidence>
<keyword evidence="2" id="KW-0472">Membrane</keyword>
<dbReference type="InterPro" id="IPR005543">
    <property type="entry name" value="PASTA_dom"/>
</dbReference>
<evidence type="ECO:0000313" key="5">
    <source>
        <dbReference type="Proteomes" id="UP000637628"/>
    </source>
</evidence>
<protein>
    <recommendedName>
        <fullName evidence="3">PASTA domain-containing protein</fullName>
    </recommendedName>
</protein>
<evidence type="ECO:0000313" key="4">
    <source>
        <dbReference type="EMBL" id="GIE05280.1"/>
    </source>
</evidence>
<comment type="caution">
    <text evidence="4">The sequence shown here is derived from an EMBL/GenBank/DDBJ whole genome shotgun (WGS) entry which is preliminary data.</text>
</comment>
<keyword evidence="2" id="KW-1133">Transmembrane helix</keyword>
<gene>
    <name evidence="4" type="ORF">Adu01nite_66300</name>
</gene>
<dbReference type="Gene3D" id="3.30.10.20">
    <property type="match status" value="1"/>
</dbReference>
<sequence length="277" mass="28551">MSDESDETRSFSPFDETEAGASGGKPKSPEPDATVADGDILPSDADATRLDQGAIRDEATRVTPRADATSVMPPAEDDWAASRAKPVWSGRAEVRAPQPGRSSYDTDWQAGPPPGAVQKDRWWMPIVVGIVVLILLALLGWGIYLIVQNSGNDTKPATTPTTTAATSAAPSASATTPSSQPTTPSASPTTTEPTQSEVLVPALLGLALDDARDALNQTGLRYRVLYRDSTAPAGTVIDSDPAEGQEVPPDTRVTIVVAGTGASTAPSSAVSASAGSN</sequence>
<dbReference type="Proteomes" id="UP000637628">
    <property type="component" value="Unassembled WGS sequence"/>
</dbReference>
<dbReference type="SMART" id="SM00740">
    <property type="entry name" value="PASTA"/>
    <property type="match status" value="1"/>
</dbReference>
<feature type="transmembrane region" description="Helical" evidence="2">
    <location>
        <begin position="122"/>
        <end position="147"/>
    </location>
</feature>
<dbReference type="EMBL" id="BOML01000053">
    <property type="protein sequence ID" value="GIE05280.1"/>
    <property type="molecule type" value="Genomic_DNA"/>
</dbReference>
<name>A0ABQ3Z629_9ACTN</name>
<reference evidence="4 5" key="1">
    <citation type="submission" date="2021-01" db="EMBL/GenBank/DDBJ databases">
        <title>Whole genome shotgun sequence of Actinoplanes durhamensis NBRC 14914.</title>
        <authorList>
            <person name="Komaki H."/>
            <person name="Tamura T."/>
        </authorList>
    </citation>
    <scope>NUCLEOTIDE SEQUENCE [LARGE SCALE GENOMIC DNA]</scope>
    <source>
        <strain evidence="4 5">NBRC 14914</strain>
    </source>
</reference>
<keyword evidence="5" id="KW-1185">Reference proteome</keyword>